<dbReference type="InterPro" id="IPR035437">
    <property type="entry name" value="SNase_OB-fold_sf"/>
</dbReference>
<gene>
    <name evidence="5" type="ORF">C5B42_04525</name>
</gene>
<protein>
    <recommendedName>
        <fullName evidence="4">TNase-like domain-containing protein</fullName>
    </recommendedName>
</protein>
<evidence type="ECO:0000313" key="6">
    <source>
        <dbReference type="Proteomes" id="UP000246104"/>
    </source>
</evidence>
<name>A0A317JNF3_9BACT</name>
<dbReference type="InterPro" id="IPR002071">
    <property type="entry name" value="Thermonucl_AS"/>
</dbReference>
<evidence type="ECO:0000256" key="2">
    <source>
        <dbReference type="ARBA" id="ARBA00022759"/>
    </source>
</evidence>
<dbReference type="EMBL" id="PSRQ01000050">
    <property type="protein sequence ID" value="PWU22976.1"/>
    <property type="molecule type" value="Genomic_DNA"/>
</dbReference>
<dbReference type="GO" id="GO:0004519">
    <property type="term" value="F:endonuclease activity"/>
    <property type="evidence" value="ECO:0007669"/>
    <property type="project" value="UniProtKB-KW"/>
</dbReference>
<dbReference type="Pfam" id="PF00565">
    <property type="entry name" value="SNase"/>
    <property type="match status" value="1"/>
</dbReference>
<accession>A0A317JNF3</accession>
<proteinExistence type="predicted"/>
<feature type="domain" description="TNase-like" evidence="4">
    <location>
        <begin position="47"/>
        <end position="180"/>
    </location>
</feature>
<dbReference type="PROSITE" id="PS01123">
    <property type="entry name" value="TNASE_1"/>
    <property type="match status" value="1"/>
</dbReference>
<dbReference type="GO" id="GO:0003676">
    <property type="term" value="F:nucleic acid binding"/>
    <property type="evidence" value="ECO:0007669"/>
    <property type="project" value="InterPro"/>
</dbReference>
<evidence type="ECO:0000256" key="3">
    <source>
        <dbReference type="ARBA" id="ARBA00022801"/>
    </source>
</evidence>
<comment type="caution">
    <text evidence="5">The sequence shown here is derived from an EMBL/GenBank/DDBJ whole genome shotgun (WGS) entry which is preliminary data.</text>
</comment>
<dbReference type="Proteomes" id="UP000246104">
    <property type="component" value="Unassembled WGS sequence"/>
</dbReference>
<dbReference type="AlphaFoldDB" id="A0A317JNF3"/>
<evidence type="ECO:0000256" key="1">
    <source>
        <dbReference type="ARBA" id="ARBA00022722"/>
    </source>
</evidence>
<dbReference type="SMART" id="SM00318">
    <property type="entry name" value="SNc"/>
    <property type="match status" value="1"/>
</dbReference>
<dbReference type="SUPFAM" id="SSF50199">
    <property type="entry name" value="Staphylococcal nuclease"/>
    <property type="match status" value="1"/>
</dbReference>
<dbReference type="PANTHER" id="PTHR12302">
    <property type="entry name" value="EBNA2 BINDING PROTEIN P100"/>
    <property type="match status" value="1"/>
</dbReference>
<dbReference type="GO" id="GO:0016787">
    <property type="term" value="F:hydrolase activity"/>
    <property type="evidence" value="ECO:0007669"/>
    <property type="project" value="UniProtKB-KW"/>
</dbReference>
<evidence type="ECO:0000259" key="4">
    <source>
        <dbReference type="PROSITE" id="PS50830"/>
    </source>
</evidence>
<dbReference type="InterPro" id="IPR016071">
    <property type="entry name" value="Staphylococal_nuclease_OB-fold"/>
</dbReference>
<organism evidence="5 6">
    <name type="scientific">Candidatus Cerribacteria bacterium 'Amazon FNV 2010 28 9'</name>
    <dbReference type="NCBI Taxonomy" id="2081795"/>
    <lineage>
        <taxon>Bacteria</taxon>
        <taxon>Candidatus Cerribacteria</taxon>
    </lineage>
</organism>
<keyword evidence="2" id="KW-0255">Endonuclease</keyword>
<keyword evidence="3" id="KW-0378">Hydrolase</keyword>
<keyword evidence="1" id="KW-0540">Nuclease</keyword>
<evidence type="ECO:0000313" key="5">
    <source>
        <dbReference type="EMBL" id="PWU22976.1"/>
    </source>
</evidence>
<reference evidence="5 6" key="1">
    <citation type="submission" date="2018-02" db="EMBL/GenBank/DDBJ databases">
        <title>Genomic Reconstructions from Amazon Rainforest and Pasture Soil Reveal Novel Insights into the Physiology of Candidate Phyla in Tropical Sites.</title>
        <authorList>
            <person name="Kroeger M.E."/>
            <person name="Delmont T."/>
            <person name="Eren A.M."/>
            <person name="Guo J."/>
            <person name="Meyer K.M."/>
            <person name="Khan K."/>
            <person name="Rodrigues J.L.M."/>
            <person name="Bohannan B.J.M."/>
            <person name="Tringe S."/>
            <person name="Borges C.D."/>
            <person name="Tiedje J."/>
            <person name="Tsai S.M."/>
            <person name="Nusslein K."/>
        </authorList>
    </citation>
    <scope>NUCLEOTIDE SEQUENCE [LARGE SCALE GENOMIC DNA]</scope>
    <source>
        <strain evidence="5">Amazon FNV 2010 28 9</strain>
    </source>
</reference>
<dbReference type="PROSITE" id="PS50830">
    <property type="entry name" value="TNASE_3"/>
    <property type="match status" value="1"/>
</dbReference>
<sequence>MNSKIPYHLVVLFILLIGILYLAGAKPQFEKMPNPVPRLLSLFTQVPQGYVKVVDDIDGDTIIVLINGKEETVRLLGVDTPETKDPRKPVQCFGHEASTFTREHVQGQAVRLVVDPSQGNEDVYHRLLRYVYLPNGVMLDELLIVNGYGFAFEKYPITDTPRMVKLEQQAKEQSRGLWGKCEVTITADRKSKSTNAIGS</sequence>
<dbReference type="Gene3D" id="2.40.50.90">
    <property type="match status" value="1"/>
</dbReference>
<dbReference type="PANTHER" id="PTHR12302:SF3">
    <property type="entry name" value="SERINE_THREONINE-PROTEIN KINASE 31"/>
    <property type="match status" value="1"/>
</dbReference>